<evidence type="ECO:0000313" key="1">
    <source>
        <dbReference type="EMBL" id="VGL62606.1"/>
    </source>
</evidence>
<sequence>MACWWKYALYGMVNMKPGRFNCSVPAFNKKDPVLR</sequence>
<name>A0A486D3Z8_KLEPN</name>
<organism evidence="1">
    <name type="scientific">Klebsiella pneumoniae</name>
    <dbReference type="NCBI Taxonomy" id="573"/>
    <lineage>
        <taxon>Bacteria</taxon>
        <taxon>Pseudomonadati</taxon>
        <taxon>Pseudomonadota</taxon>
        <taxon>Gammaproteobacteria</taxon>
        <taxon>Enterobacterales</taxon>
        <taxon>Enterobacteriaceae</taxon>
        <taxon>Klebsiella/Raoultella group</taxon>
        <taxon>Klebsiella</taxon>
        <taxon>Klebsiella pneumoniae complex</taxon>
    </lineage>
</organism>
<gene>
    <name evidence="1" type="ORF">SAMEA4873652_00910</name>
</gene>
<dbReference type="AlphaFoldDB" id="A0A486D3Z8"/>
<dbReference type="EMBL" id="CAAHCV010000002">
    <property type="protein sequence ID" value="VGL62606.1"/>
    <property type="molecule type" value="Genomic_DNA"/>
</dbReference>
<reference evidence="1" key="1">
    <citation type="submission" date="2019-03" db="EMBL/GenBank/DDBJ databases">
        <authorList>
            <consortium name="Pathogen Informatics"/>
        </authorList>
    </citation>
    <scope>NUCLEOTIDE SEQUENCE</scope>
    <source>
        <strain evidence="1">5012STDY7626450</strain>
    </source>
</reference>
<protein>
    <submittedName>
        <fullName evidence="1">Uncharacterized protein</fullName>
    </submittedName>
</protein>
<proteinExistence type="predicted"/>
<accession>A0A486D3Z8</accession>